<protein>
    <submittedName>
        <fullName evidence="3">Uncharacterized protein</fullName>
    </submittedName>
</protein>
<dbReference type="AlphaFoldDB" id="A0A1G8ELY4"/>
<organism evidence="3 4">
    <name type="scientific">Alteribacillus bidgolensis</name>
    <dbReference type="NCBI Taxonomy" id="930129"/>
    <lineage>
        <taxon>Bacteria</taxon>
        <taxon>Bacillati</taxon>
        <taxon>Bacillota</taxon>
        <taxon>Bacilli</taxon>
        <taxon>Bacillales</taxon>
        <taxon>Bacillaceae</taxon>
        <taxon>Alteribacillus</taxon>
    </lineage>
</organism>
<feature type="region of interest" description="Disordered" evidence="2">
    <location>
        <begin position="82"/>
        <end position="101"/>
    </location>
</feature>
<sequence>MSAQVEEEEVEESAEALELMFEEAVIKDESGEPIGMDYDKIQEELDVTDDEIEDMKAEIEESEESSTACDCEVSKNLTMGFQTASTDTPYGPAGNEAVRSV</sequence>
<evidence type="ECO:0000313" key="4">
    <source>
        <dbReference type="Proteomes" id="UP000199017"/>
    </source>
</evidence>
<feature type="coiled-coil region" evidence="1">
    <location>
        <begin position="38"/>
        <end position="65"/>
    </location>
</feature>
<accession>A0A1G8ELY4</accession>
<reference evidence="3 4" key="1">
    <citation type="submission" date="2016-10" db="EMBL/GenBank/DDBJ databases">
        <authorList>
            <person name="de Groot N.N."/>
        </authorList>
    </citation>
    <scope>NUCLEOTIDE SEQUENCE [LARGE SCALE GENOMIC DNA]</scope>
    <source>
        <strain evidence="4">P4B,CCM 7963,CECT 7998,DSM 25260,IBRC-M 10614,KCTC 13821</strain>
    </source>
</reference>
<gene>
    <name evidence="3" type="ORF">SAMN05216352_102282</name>
</gene>
<keyword evidence="1" id="KW-0175">Coiled coil</keyword>
<evidence type="ECO:0000313" key="3">
    <source>
        <dbReference type="EMBL" id="SDH70792.1"/>
    </source>
</evidence>
<keyword evidence="4" id="KW-1185">Reference proteome</keyword>
<proteinExistence type="predicted"/>
<dbReference type="EMBL" id="FNDU01000002">
    <property type="protein sequence ID" value="SDH70792.1"/>
    <property type="molecule type" value="Genomic_DNA"/>
</dbReference>
<dbReference type="RefSeq" id="WP_091581465.1">
    <property type="nucleotide sequence ID" value="NZ_FNDU01000002.1"/>
</dbReference>
<dbReference type="Proteomes" id="UP000199017">
    <property type="component" value="Unassembled WGS sequence"/>
</dbReference>
<evidence type="ECO:0000256" key="2">
    <source>
        <dbReference type="SAM" id="MobiDB-lite"/>
    </source>
</evidence>
<evidence type="ECO:0000256" key="1">
    <source>
        <dbReference type="SAM" id="Coils"/>
    </source>
</evidence>
<name>A0A1G8ELY4_9BACI</name>